<evidence type="ECO:0000256" key="1">
    <source>
        <dbReference type="SAM" id="Coils"/>
    </source>
</evidence>
<sequence>MVGHSGERHQTGRSTKLKTISQKRRTHIYFSIPKPKKQRTKKRLQSSPGGIKEKIERLEAGNEALREGQGGQTALATLLDEANKRNENLRDQLKTANERIISLTHIDDPTLKGAELAKQLKQIIELNEQKAIHTVLWIEGIPYKAKLPFALKKTTAKEKTYFFHKNLLYLG</sequence>
<dbReference type="AlphaFoldDB" id="T1GLY8"/>
<protein>
    <recommendedName>
        <fullName evidence="3">Hook C-terminal domain-containing protein</fullName>
    </recommendedName>
</protein>
<accession>T1GLY8</accession>
<evidence type="ECO:0000256" key="2">
    <source>
        <dbReference type="SAM" id="MobiDB-lite"/>
    </source>
</evidence>
<dbReference type="GO" id="GO:0008017">
    <property type="term" value="F:microtubule binding"/>
    <property type="evidence" value="ECO:0007669"/>
    <property type="project" value="InterPro"/>
</dbReference>
<dbReference type="InterPro" id="IPR008636">
    <property type="entry name" value="Hook_C"/>
</dbReference>
<dbReference type="EMBL" id="CAQQ02034376">
    <property type="status" value="NOT_ANNOTATED_CDS"/>
    <property type="molecule type" value="Genomic_DNA"/>
</dbReference>
<evidence type="ECO:0000313" key="4">
    <source>
        <dbReference type="EnsemblMetazoa" id="MESCA004554-PA"/>
    </source>
</evidence>
<name>T1GLY8_MEGSC</name>
<dbReference type="Proteomes" id="UP000015102">
    <property type="component" value="Unassembled WGS sequence"/>
</dbReference>
<dbReference type="Pfam" id="PF05622">
    <property type="entry name" value="HOOK"/>
    <property type="match status" value="1"/>
</dbReference>
<proteinExistence type="predicted"/>
<dbReference type="HOGENOM" id="CLU_1564654_0_0_1"/>
<reference evidence="4" key="2">
    <citation type="submission" date="2015-06" db="UniProtKB">
        <authorList>
            <consortium name="EnsemblMetazoa"/>
        </authorList>
    </citation>
    <scope>IDENTIFICATION</scope>
</reference>
<feature type="domain" description="Hook C-terminal" evidence="3">
    <location>
        <begin position="45"/>
        <end position="130"/>
    </location>
</feature>
<dbReference type="GO" id="GO:0031122">
    <property type="term" value="P:cytoplasmic microtubule organization"/>
    <property type="evidence" value="ECO:0007669"/>
    <property type="project" value="InterPro"/>
</dbReference>
<organism evidence="4 5">
    <name type="scientific">Megaselia scalaris</name>
    <name type="common">Humpbacked fly</name>
    <name type="synonym">Phora scalaris</name>
    <dbReference type="NCBI Taxonomy" id="36166"/>
    <lineage>
        <taxon>Eukaryota</taxon>
        <taxon>Metazoa</taxon>
        <taxon>Ecdysozoa</taxon>
        <taxon>Arthropoda</taxon>
        <taxon>Hexapoda</taxon>
        <taxon>Insecta</taxon>
        <taxon>Pterygota</taxon>
        <taxon>Neoptera</taxon>
        <taxon>Endopterygota</taxon>
        <taxon>Diptera</taxon>
        <taxon>Brachycera</taxon>
        <taxon>Muscomorpha</taxon>
        <taxon>Platypezoidea</taxon>
        <taxon>Phoridae</taxon>
        <taxon>Megaseliini</taxon>
        <taxon>Megaselia</taxon>
    </lineage>
</organism>
<feature type="region of interest" description="Disordered" evidence="2">
    <location>
        <begin position="1"/>
        <end position="24"/>
    </location>
</feature>
<reference evidence="5" key="1">
    <citation type="submission" date="2013-02" db="EMBL/GenBank/DDBJ databases">
        <authorList>
            <person name="Hughes D."/>
        </authorList>
    </citation>
    <scope>NUCLEOTIDE SEQUENCE</scope>
    <source>
        <strain>Durham</strain>
        <strain evidence="5">NC isolate 2 -- Noor lab</strain>
    </source>
</reference>
<dbReference type="STRING" id="36166.T1GLY8"/>
<keyword evidence="5" id="KW-1185">Reference proteome</keyword>
<dbReference type="EMBL" id="CAQQ02034377">
    <property type="status" value="NOT_ANNOTATED_CDS"/>
    <property type="molecule type" value="Genomic_DNA"/>
</dbReference>
<dbReference type="EnsemblMetazoa" id="MESCA004554-RA">
    <property type="protein sequence ID" value="MESCA004554-PA"/>
    <property type="gene ID" value="MESCA004554"/>
</dbReference>
<feature type="coiled-coil region" evidence="1">
    <location>
        <begin position="72"/>
        <end position="106"/>
    </location>
</feature>
<feature type="compositionally biased region" description="Basic and acidic residues" evidence="2">
    <location>
        <begin position="1"/>
        <end position="10"/>
    </location>
</feature>
<evidence type="ECO:0000313" key="5">
    <source>
        <dbReference type="Proteomes" id="UP000015102"/>
    </source>
</evidence>
<evidence type="ECO:0000259" key="3">
    <source>
        <dbReference type="Pfam" id="PF05622"/>
    </source>
</evidence>
<keyword evidence="1" id="KW-0175">Coiled coil</keyword>